<evidence type="ECO:0000313" key="1">
    <source>
        <dbReference type="EMBL" id="TEB33536.1"/>
    </source>
</evidence>
<dbReference type="InterPro" id="IPR036291">
    <property type="entry name" value="NAD(P)-bd_dom_sf"/>
</dbReference>
<sequence>MQLSFDVLILGAGWTSSFLIPLCKKRSLTYAATTRNGRDGTLKWAFDPDSDDESLYAALPDAKTVVITFPITKSGASERLVRLYSKTRKNGDRRVGFIQLGSTGVWDGQRKGTARNTAEPPKPVANKWYDRHTPVGTGERAIAETELLGLFPEFRTTVLNLAGLWGGQRSTRNWVGRVAPTKETLKNKGSIHMIHGVDLARCILAVHDSFEKAEGQRWLLTDGRVYDWWDLASAWGLPSHKPEENGPAEDTHRGPHPRWVRELMDETGVRALPRNVETLGRAMDSREFWRTFGLSPLKARLE</sequence>
<evidence type="ECO:0008006" key="3">
    <source>
        <dbReference type="Google" id="ProtNLM"/>
    </source>
</evidence>
<protein>
    <recommendedName>
        <fullName evidence="3">NAD(P)-binding protein</fullName>
    </recommendedName>
</protein>
<dbReference type="OrthoDB" id="674948at2759"/>
<dbReference type="PANTHER" id="PTHR40129:SF2">
    <property type="entry name" value="KETOPANTOATE REDUCTASE N-TERMINAL DOMAIN-CONTAINING PROTEIN"/>
    <property type="match status" value="1"/>
</dbReference>
<reference evidence="1 2" key="1">
    <citation type="journal article" date="2019" name="Nat. Ecol. Evol.">
        <title>Megaphylogeny resolves global patterns of mushroom evolution.</title>
        <authorList>
            <person name="Varga T."/>
            <person name="Krizsan K."/>
            <person name="Foldi C."/>
            <person name="Dima B."/>
            <person name="Sanchez-Garcia M."/>
            <person name="Sanchez-Ramirez S."/>
            <person name="Szollosi G.J."/>
            <person name="Szarkandi J.G."/>
            <person name="Papp V."/>
            <person name="Albert L."/>
            <person name="Andreopoulos W."/>
            <person name="Angelini C."/>
            <person name="Antonin V."/>
            <person name="Barry K.W."/>
            <person name="Bougher N.L."/>
            <person name="Buchanan P."/>
            <person name="Buyck B."/>
            <person name="Bense V."/>
            <person name="Catcheside P."/>
            <person name="Chovatia M."/>
            <person name="Cooper J."/>
            <person name="Damon W."/>
            <person name="Desjardin D."/>
            <person name="Finy P."/>
            <person name="Geml J."/>
            <person name="Haridas S."/>
            <person name="Hughes K."/>
            <person name="Justo A."/>
            <person name="Karasinski D."/>
            <person name="Kautmanova I."/>
            <person name="Kiss B."/>
            <person name="Kocsube S."/>
            <person name="Kotiranta H."/>
            <person name="LaButti K.M."/>
            <person name="Lechner B.E."/>
            <person name="Liimatainen K."/>
            <person name="Lipzen A."/>
            <person name="Lukacs Z."/>
            <person name="Mihaltcheva S."/>
            <person name="Morgado L.N."/>
            <person name="Niskanen T."/>
            <person name="Noordeloos M.E."/>
            <person name="Ohm R.A."/>
            <person name="Ortiz-Santana B."/>
            <person name="Ovrebo C."/>
            <person name="Racz N."/>
            <person name="Riley R."/>
            <person name="Savchenko A."/>
            <person name="Shiryaev A."/>
            <person name="Soop K."/>
            <person name="Spirin V."/>
            <person name="Szebenyi C."/>
            <person name="Tomsovsky M."/>
            <person name="Tulloss R.E."/>
            <person name="Uehling J."/>
            <person name="Grigoriev I.V."/>
            <person name="Vagvolgyi C."/>
            <person name="Papp T."/>
            <person name="Martin F.M."/>
            <person name="Miettinen O."/>
            <person name="Hibbett D.S."/>
            <person name="Nagy L.G."/>
        </authorList>
    </citation>
    <scope>NUCLEOTIDE SEQUENCE [LARGE SCALE GENOMIC DNA]</scope>
    <source>
        <strain evidence="1 2">FP101781</strain>
    </source>
</reference>
<gene>
    <name evidence="1" type="ORF">FA13DRAFT_159820</name>
</gene>
<keyword evidence="2" id="KW-1185">Reference proteome</keyword>
<dbReference type="EMBL" id="QPFP01000012">
    <property type="protein sequence ID" value="TEB33536.1"/>
    <property type="molecule type" value="Genomic_DNA"/>
</dbReference>
<dbReference type="Gene3D" id="3.40.50.720">
    <property type="entry name" value="NAD(P)-binding Rossmann-like Domain"/>
    <property type="match status" value="1"/>
</dbReference>
<organism evidence="1 2">
    <name type="scientific">Coprinellus micaceus</name>
    <name type="common">Glistening ink-cap mushroom</name>
    <name type="synonym">Coprinus micaceus</name>
    <dbReference type="NCBI Taxonomy" id="71717"/>
    <lineage>
        <taxon>Eukaryota</taxon>
        <taxon>Fungi</taxon>
        <taxon>Dikarya</taxon>
        <taxon>Basidiomycota</taxon>
        <taxon>Agaricomycotina</taxon>
        <taxon>Agaricomycetes</taxon>
        <taxon>Agaricomycetidae</taxon>
        <taxon>Agaricales</taxon>
        <taxon>Agaricineae</taxon>
        <taxon>Psathyrellaceae</taxon>
        <taxon>Coprinellus</taxon>
    </lineage>
</organism>
<dbReference type="SUPFAM" id="SSF51735">
    <property type="entry name" value="NAD(P)-binding Rossmann-fold domains"/>
    <property type="match status" value="1"/>
</dbReference>
<dbReference type="AlphaFoldDB" id="A0A4Y7TH88"/>
<dbReference type="Proteomes" id="UP000298030">
    <property type="component" value="Unassembled WGS sequence"/>
</dbReference>
<dbReference type="PANTHER" id="PTHR40129">
    <property type="entry name" value="KETOPANTOATE REDUCTASE N-TERMINAL DOMAIN-CONTAINING PROTEIN"/>
    <property type="match status" value="1"/>
</dbReference>
<name>A0A4Y7TH88_COPMI</name>
<accession>A0A4Y7TH88</accession>
<evidence type="ECO:0000313" key="2">
    <source>
        <dbReference type="Proteomes" id="UP000298030"/>
    </source>
</evidence>
<comment type="caution">
    <text evidence="1">The sequence shown here is derived from an EMBL/GenBank/DDBJ whole genome shotgun (WGS) entry which is preliminary data.</text>
</comment>
<proteinExistence type="predicted"/>
<dbReference type="STRING" id="71717.A0A4Y7TH88"/>